<dbReference type="Proteomes" id="UP000715095">
    <property type="component" value="Unassembled WGS sequence"/>
</dbReference>
<feature type="chain" id="PRO_5045520118" description="Outer membrane protein beta-barrel domain-containing protein" evidence="8">
    <location>
        <begin position="25"/>
        <end position="387"/>
    </location>
</feature>
<keyword evidence="5" id="KW-0472">Membrane</keyword>
<evidence type="ECO:0000256" key="2">
    <source>
        <dbReference type="ARBA" id="ARBA00006368"/>
    </source>
</evidence>
<evidence type="ECO:0000256" key="7">
    <source>
        <dbReference type="ARBA" id="ARBA00023315"/>
    </source>
</evidence>
<dbReference type="Pfam" id="PF13505">
    <property type="entry name" value="OMP_b-brl"/>
    <property type="match status" value="1"/>
</dbReference>
<dbReference type="Pfam" id="PF07017">
    <property type="entry name" value="PagP"/>
    <property type="match status" value="1"/>
</dbReference>
<protein>
    <recommendedName>
        <fullName evidence="9">Outer membrane protein beta-barrel domain-containing protein</fullName>
    </recommendedName>
</protein>
<dbReference type="RefSeq" id="WP_205101804.1">
    <property type="nucleotide sequence ID" value="NZ_JACJJC010000002.1"/>
</dbReference>
<dbReference type="Gene3D" id="2.40.160.20">
    <property type="match status" value="2"/>
</dbReference>
<evidence type="ECO:0000256" key="4">
    <source>
        <dbReference type="ARBA" id="ARBA00022729"/>
    </source>
</evidence>
<keyword evidence="11" id="KW-1185">Reference proteome</keyword>
<evidence type="ECO:0000256" key="1">
    <source>
        <dbReference type="ARBA" id="ARBA00004442"/>
    </source>
</evidence>
<feature type="domain" description="Outer membrane protein beta-barrel" evidence="9">
    <location>
        <begin position="227"/>
        <end position="387"/>
    </location>
</feature>
<gene>
    <name evidence="10" type="ORF">H6A60_02305</name>
</gene>
<organism evidence="10 11">
    <name type="scientific">Sutterella massiliensis</name>
    <dbReference type="NCBI Taxonomy" id="1816689"/>
    <lineage>
        <taxon>Bacteria</taxon>
        <taxon>Pseudomonadati</taxon>
        <taxon>Pseudomonadota</taxon>
        <taxon>Betaproteobacteria</taxon>
        <taxon>Burkholderiales</taxon>
        <taxon>Sutterellaceae</taxon>
        <taxon>Sutterella</taxon>
    </lineage>
</organism>
<feature type="signal peptide" evidence="8">
    <location>
        <begin position="1"/>
        <end position="24"/>
    </location>
</feature>
<dbReference type="PROSITE" id="PS51257">
    <property type="entry name" value="PROKAR_LIPOPROTEIN"/>
    <property type="match status" value="1"/>
</dbReference>
<comment type="caution">
    <text evidence="10">The sequence shown here is derived from an EMBL/GenBank/DDBJ whole genome shotgun (WGS) entry which is preliminary data.</text>
</comment>
<comment type="subcellular location">
    <subcellularLocation>
        <location evidence="1">Cell outer membrane</location>
    </subcellularLocation>
</comment>
<keyword evidence="7" id="KW-0012">Acyltransferase</keyword>
<name>A0ABS2DPS7_9BURK</name>
<dbReference type="InterPro" id="IPR011250">
    <property type="entry name" value="OMP/PagP_B-barrel"/>
</dbReference>
<dbReference type="InterPro" id="IPR009746">
    <property type="entry name" value="LipidA_acyl_PagP"/>
</dbReference>
<accession>A0ABS2DPS7</accession>
<dbReference type="EMBL" id="JACJJC010000002">
    <property type="protein sequence ID" value="MBM6703339.1"/>
    <property type="molecule type" value="Genomic_DNA"/>
</dbReference>
<reference evidence="10 11" key="1">
    <citation type="journal article" date="2021" name="Sci. Rep.">
        <title>The distribution of antibiotic resistance genes in chicken gut microbiota commensals.</title>
        <authorList>
            <person name="Juricova H."/>
            <person name="Matiasovicova J."/>
            <person name="Kubasova T."/>
            <person name="Cejkova D."/>
            <person name="Rychlik I."/>
        </authorList>
    </citation>
    <scope>NUCLEOTIDE SEQUENCE [LARGE SCALE GENOMIC DNA]</scope>
    <source>
        <strain evidence="10 11">An829</strain>
    </source>
</reference>
<keyword evidence="6" id="KW-0998">Cell outer membrane</keyword>
<comment type="similarity">
    <text evidence="2">Belongs to the lipid A palmitoyltransferase family.</text>
</comment>
<dbReference type="SUPFAM" id="SSF56925">
    <property type="entry name" value="OMPA-like"/>
    <property type="match status" value="2"/>
</dbReference>
<evidence type="ECO:0000313" key="11">
    <source>
        <dbReference type="Proteomes" id="UP000715095"/>
    </source>
</evidence>
<proteinExistence type="inferred from homology"/>
<keyword evidence="3" id="KW-0808">Transferase</keyword>
<keyword evidence="4 8" id="KW-0732">Signal</keyword>
<evidence type="ECO:0000256" key="5">
    <source>
        <dbReference type="ARBA" id="ARBA00023136"/>
    </source>
</evidence>
<evidence type="ECO:0000259" key="9">
    <source>
        <dbReference type="Pfam" id="PF13505"/>
    </source>
</evidence>
<evidence type="ECO:0000256" key="6">
    <source>
        <dbReference type="ARBA" id="ARBA00023237"/>
    </source>
</evidence>
<evidence type="ECO:0000256" key="8">
    <source>
        <dbReference type="SAM" id="SignalP"/>
    </source>
</evidence>
<dbReference type="InterPro" id="IPR027385">
    <property type="entry name" value="Beta-barrel_OMP"/>
</dbReference>
<sequence>MNRTKLPLLAASGAALLFAGCAQASALSDALEAVIDTTPAGLAKSSASRPGDWASFWSDTKEGARYIMENGSDLWVVPTFTNHPAWNWDNRSEENAYPFGMGLARQVIDDRGNERMFFLVSFVDSNYRVEPMVGYSWVARWPIGNTGLHWGAGYLAGITMRGDYMWLPCPLPLPVVKVGTDTVSFYTTYIPFTNVFFMYTSIAIDNAGSRKMPLSAESPWVKTPNLLYGSWGWRYVDNGEEESPNTVKNDSVWGVGLRHYSGRSWQTDLRYKKGSHDVKVPGSKDMSLDIETYSLTIAYNIDVAKTFRLFAGGGFGVSHAESDAGSDWNVHPALTMGFTWAATDLIHITGSMDTNISRFKGVVDGRDNDYVLKGMPTEFTLSVGLAF</sequence>
<evidence type="ECO:0000313" key="10">
    <source>
        <dbReference type="EMBL" id="MBM6703339.1"/>
    </source>
</evidence>
<evidence type="ECO:0000256" key="3">
    <source>
        <dbReference type="ARBA" id="ARBA00022679"/>
    </source>
</evidence>